<dbReference type="Proteomes" id="UP000800235">
    <property type="component" value="Unassembled WGS sequence"/>
</dbReference>
<organism evidence="1 2">
    <name type="scientific">Tothia fuscella</name>
    <dbReference type="NCBI Taxonomy" id="1048955"/>
    <lineage>
        <taxon>Eukaryota</taxon>
        <taxon>Fungi</taxon>
        <taxon>Dikarya</taxon>
        <taxon>Ascomycota</taxon>
        <taxon>Pezizomycotina</taxon>
        <taxon>Dothideomycetes</taxon>
        <taxon>Pleosporomycetidae</taxon>
        <taxon>Venturiales</taxon>
        <taxon>Cylindrosympodiaceae</taxon>
        <taxon>Tothia</taxon>
    </lineage>
</organism>
<evidence type="ECO:0000313" key="1">
    <source>
        <dbReference type="EMBL" id="KAF2433137.1"/>
    </source>
</evidence>
<gene>
    <name evidence="1" type="ORF">EJ08DRAFT_90090</name>
</gene>
<protein>
    <submittedName>
        <fullName evidence="1">Uncharacterized protein</fullName>
    </submittedName>
</protein>
<comment type="caution">
    <text evidence="1">The sequence shown here is derived from an EMBL/GenBank/DDBJ whole genome shotgun (WGS) entry which is preliminary data.</text>
</comment>
<proteinExistence type="predicted"/>
<sequence>MFHQTFISTPEPFFRLFALFMEQGEGLVDPTGPSFSLCSPRWRFKSIVQQEIGTVDEHGYSTPGAILDMNRITVIQSGQKRRGSQDFMTTLDSTDRLFLTSRRLGATTYGGVISIYFMIYPVPRMHEPRAAAYKSLRMWACIRIRTCSLRHIGYVAEE</sequence>
<keyword evidence="2" id="KW-1185">Reference proteome</keyword>
<evidence type="ECO:0000313" key="2">
    <source>
        <dbReference type="Proteomes" id="UP000800235"/>
    </source>
</evidence>
<reference evidence="1" key="1">
    <citation type="journal article" date="2020" name="Stud. Mycol.">
        <title>101 Dothideomycetes genomes: a test case for predicting lifestyles and emergence of pathogens.</title>
        <authorList>
            <person name="Haridas S."/>
            <person name="Albert R."/>
            <person name="Binder M."/>
            <person name="Bloem J."/>
            <person name="Labutti K."/>
            <person name="Salamov A."/>
            <person name="Andreopoulos B."/>
            <person name="Baker S."/>
            <person name="Barry K."/>
            <person name="Bills G."/>
            <person name="Bluhm B."/>
            <person name="Cannon C."/>
            <person name="Castanera R."/>
            <person name="Culley D."/>
            <person name="Daum C."/>
            <person name="Ezra D."/>
            <person name="Gonzalez J."/>
            <person name="Henrissat B."/>
            <person name="Kuo A."/>
            <person name="Liang C."/>
            <person name="Lipzen A."/>
            <person name="Lutzoni F."/>
            <person name="Magnuson J."/>
            <person name="Mondo S."/>
            <person name="Nolan M."/>
            <person name="Ohm R."/>
            <person name="Pangilinan J."/>
            <person name="Park H.-J."/>
            <person name="Ramirez L."/>
            <person name="Alfaro M."/>
            <person name="Sun H."/>
            <person name="Tritt A."/>
            <person name="Yoshinaga Y."/>
            <person name="Zwiers L.-H."/>
            <person name="Turgeon B."/>
            <person name="Goodwin S."/>
            <person name="Spatafora J."/>
            <person name="Crous P."/>
            <person name="Grigoriev I."/>
        </authorList>
    </citation>
    <scope>NUCLEOTIDE SEQUENCE</scope>
    <source>
        <strain evidence="1">CBS 130266</strain>
    </source>
</reference>
<dbReference type="AlphaFoldDB" id="A0A9P4NWU0"/>
<name>A0A9P4NWU0_9PEZI</name>
<dbReference type="EMBL" id="MU007022">
    <property type="protein sequence ID" value="KAF2433137.1"/>
    <property type="molecule type" value="Genomic_DNA"/>
</dbReference>
<accession>A0A9P4NWU0</accession>